<reference evidence="1" key="1">
    <citation type="submission" date="2019-02" db="EMBL/GenBank/DDBJ databases">
        <authorList>
            <person name="Gruber-Vodicka R. H."/>
            <person name="Seah K. B. B."/>
        </authorList>
    </citation>
    <scope>NUCLEOTIDE SEQUENCE</scope>
    <source>
        <strain evidence="1">BECK_BZ106</strain>
    </source>
</reference>
<proteinExistence type="predicted"/>
<accession>A0A450SWA0</accession>
<dbReference type="AlphaFoldDB" id="A0A450SWA0"/>
<evidence type="ECO:0000313" key="1">
    <source>
        <dbReference type="EMBL" id="VFJ58239.1"/>
    </source>
</evidence>
<organism evidence="1">
    <name type="scientific">Candidatus Kentrum sp. FW</name>
    <dbReference type="NCBI Taxonomy" id="2126338"/>
    <lineage>
        <taxon>Bacteria</taxon>
        <taxon>Pseudomonadati</taxon>
        <taxon>Pseudomonadota</taxon>
        <taxon>Gammaproteobacteria</taxon>
        <taxon>Candidatus Kentrum</taxon>
    </lineage>
</organism>
<name>A0A450SWA0_9GAMM</name>
<gene>
    <name evidence="1" type="ORF">BECKFW1821B_GA0114236_104013</name>
</gene>
<sequence length="74" mass="8839">MFLSRDTIGLARYWSTFGKQRFRRDVTVPYTAYKMAKNGTFHALLPVWHRAPRIYRKRNNPVFETMTNLTMALQ</sequence>
<protein>
    <submittedName>
        <fullName evidence="1">Uncharacterized protein</fullName>
    </submittedName>
</protein>
<dbReference type="EMBL" id="CAADFD010000040">
    <property type="protein sequence ID" value="VFJ58239.1"/>
    <property type="molecule type" value="Genomic_DNA"/>
</dbReference>